<dbReference type="Proteomes" id="UP000004578">
    <property type="component" value="Unassembled WGS sequence"/>
</dbReference>
<feature type="domain" description="HTH marR-type" evidence="2">
    <location>
        <begin position="47"/>
        <end position="104"/>
    </location>
</feature>
<dbReference type="SUPFAM" id="SSF46785">
    <property type="entry name" value="Winged helix' DNA-binding domain"/>
    <property type="match status" value="1"/>
</dbReference>
<dbReference type="EMBL" id="AKFS01000210">
    <property type="protein sequence ID" value="EJF42764.1"/>
    <property type="molecule type" value="Genomic_DNA"/>
</dbReference>
<dbReference type="InterPro" id="IPR036390">
    <property type="entry name" value="WH_DNA-bd_sf"/>
</dbReference>
<dbReference type="Pfam" id="PF12802">
    <property type="entry name" value="MarR_2"/>
    <property type="match status" value="1"/>
</dbReference>
<organism evidence="3 4">
    <name type="scientific">Schaalia georgiae F0490</name>
    <dbReference type="NCBI Taxonomy" id="1125717"/>
    <lineage>
        <taxon>Bacteria</taxon>
        <taxon>Bacillati</taxon>
        <taxon>Actinomycetota</taxon>
        <taxon>Actinomycetes</taxon>
        <taxon>Actinomycetales</taxon>
        <taxon>Actinomycetaceae</taxon>
        <taxon>Schaalia</taxon>
    </lineage>
</organism>
<accession>J0N7A4</accession>
<dbReference type="Gene3D" id="3.10.20.30">
    <property type="match status" value="1"/>
</dbReference>
<dbReference type="Pfam" id="PF02597">
    <property type="entry name" value="ThiS"/>
    <property type="match status" value="1"/>
</dbReference>
<dbReference type="SUPFAM" id="SSF54285">
    <property type="entry name" value="MoaD/ThiS"/>
    <property type="match status" value="1"/>
</dbReference>
<dbReference type="InterPro" id="IPR003749">
    <property type="entry name" value="ThiS/MoaD-like"/>
</dbReference>
<dbReference type="Gene3D" id="1.10.10.10">
    <property type="entry name" value="Winged helix-like DNA-binding domain superfamily/Winged helix DNA-binding domain"/>
    <property type="match status" value="1"/>
</dbReference>
<dbReference type="AlphaFoldDB" id="J0N7A4"/>
<dbReference type="PATRIC" id="fig|1125717.3.peg.1310"/>
<evidence type="ECO:0000313" key="4">
    <source>
        <dbReference type="Proteomes" id="UP000004578"/>
    </source>
</evidence>
<feature type="region of interest" description="Disordered" evidence="1">
    <location>
        <begin position="1"/>
        <end position="30"/>
    </location>
</feature>
<feature type="compositionally biased region" description="Basic and acidic residues" evidence="1">
    <location>
        <begin position="1"/>
        <end position="25"/>
    </location>
</feature>
<proteinExistence type="predicted"/>
<dbReference type="InterPro" id="IPR016155">
    <property type="entry name" value="Mopterin_synth/thiamin_S_b"/>
</dbReference>
<protein>
    <submittedName>
        <fullName evidence="3">MarR family protein</fullName>
    </submittedName>
</protein>
<keyword evidence="4" id="KW-1185">Reference proteome</keyword>
<gene>
    <name evidence="3" type="ORF">HMPREF1317_1394</name>
</gene>
<dbReference type="GO" id="GO:0003700">
    <property type="term" value="F:DNA-binding transcription factor activity"/>
    <property type="evidence" value="ECO:0007669"/>
    <property type="project" value="InterPro"/>
</dbReference>
<dbReference type="CDD" id="cd17040">
    <property type="entry name" value="Ubl_MoaD_like"/>
    <property type="match status" value="1"/>
</dbReference>
<evidence type="ECO:0000256" key="1">
    <source>
        <dbReference type="SAM" id="MobiDB-lite"/>
    </source>
</evidence>
<dbReference type="InterPro" id="IPR036388">
    <property type="entry name" value="WH-like_DNA-bd_sf"/>
</dbReference>
<sequence length="354" mass="37841">MSAAPRERARWAADRADGRSRDEGRMMTNETAQPRRLADTLSAMVSLTPAQHALLERISRHAQPVTVAQLAQESDLHVSSVRETLEGLLDLGLIEREQLPSQGRGRPALGYSTSMPADPAFAAQMLGQFAHSVFAWLRMDLEDPAAAARSIGHRWADAALSEMNVPEHSHREAAEGFSIAGHMGKVRLFLTAMGFGAQPRAEDPLAVVLTACPFAEADAPDGLAFELRRGIVERVFERTATGVATWRLEQDDTDPMVLVVHLEAAVGPRPKPLATTLRFFGGAAEAAGGDTREIPSDEAPATLGALVGLLRESDPALAPVLDVSSYLVNERSATLDTPLAPGARVDVLPPFAGG</sequence>
<dbReference type="InterPro" id="IPR000835">
    <property type="entry name" value="HTH_MarR-typ"/>
</dbReference>
<dbReference type="InterPro" id="IPR012675">
    <property type="entry name" value="Beta-grasp_dom_sf"/>
</dbReference>
<comment type="caution">
    <text evidence="3">The sequence shown here is derived from an EMBL/GenBank/DDBJ whole genome shotgun (WGS) entry which is preliminary data.</text>
</comment>
<name>J0N7A4_9ACTO</name>
<evidence type="ECO:0000259" key="2">
    <source>
        <dbReference type="Pfam" id="PF12802"/>
    </source>
</evidence>
<reference evidence="3 4" key="1">
    <citation type="submission" date="2012-05" db="EMBL/GenBank/DDBJ databases">
        <authorList>
            <person name="Harkins D.M."/>
            <person name="Madupu R."/>
            <person name="Durkin A.S."/>
            <person name="Torralba M."/>
            <person name="Methe B."/>
            <person name="Sutton G.G."/>
            <person name="Nelson K.E."/>
        </authorList>
    </citation>
    <scope>NUCLEOTIDE SEQUENCE [LARGE SCALE GENOMIC DNA]</scope>
    <source>
        <strain evidence="3 4">F0490</strain>
    </source>
</reference>
<evidence type="ECO:0000313" key="3">
    <source>
        <dbReference type="EMBL" id="EJF42764.1"/>
    </source>
</evidence>